<proteinExistence type="predicted"/>
<organism evidence="2">
    <name type="scientific">Henneguya salminicola</name>
    <name type="common">Myxosporean</name>
    <dbReference type="NCBI Taxonomy" id="69463"/>
    <lineage>
        <taxon>Eukaryota</taxon>
        <taxon>Metazoa</taxon>
        <taxon>Cnidaria</taxon>
        <taxon>Myxozoa</taxon>
        <taxon>Myxosporea</taxon>
        <taxon>Bivalvulida</taxon>
        <taxon>Platysporina</taxon>
        <taxon>Myxobolidae</taxon>
        <taxon>Henneguya</taxon>
    </lineage>
</organism>
<evidence type="ECO:0000259" key="1">
    <source>
        <dbReference type="SMART" id="SM00568"/>
    </source>
</evidence>
<dbReference type="PANTHER" id="PTHR23319">
    <property type="entry name" value="GRAM DOMAIN CONTAINING 1B, ISOFORM E"/>
    <property type="match status" value="1"/>
</dbReference>
<dbReference type="AlphaFoldDB" id="A0A6G3MFZ8"/>
<name>A0A6G3MFZ8_HENSL</name>
<dbReference type="PANTHER" id="PTHR23319:SF13">
    <property type="entry name" value="GRAM DOMAIN-CONTAINING PROTEIN"/>
    <property type="match status" value="1"/>
</dbReference>
<dbReference type="GO" id="GO:0005789">
    <property type="term" value="C:endoplasmic reticulum membrane"/>
    <property type="evidence" value="ECO:0007669"/>
    <property type="project" value="TreeGrafter"/>
</dbReference>
<sequence>MPGNEEIINDFSCALNKDILVHGRLFIGLEYFYFSSKILGYETKVFEKWENVISVRKTKLAKVIPNAIRITTPNGDHNFASLAFRNLTYELILMAIKNQKEKLSMNAEDIKASVKKTMINTFNRSKDELFDSTNISISSLNVDILDDSCNSQTFARIQKFKNINLSTENISSKKEDGSPTIYSHLTPVINESTKGCCCKHLKRILTQKIFSVHIDDIFNALYDQSSVLMKNVYEKHKFQGICK</sequence>
<dbReference type="GO" id="GO:0140268">
    <property type="term" value="C:endoplasmic reticulum-plasma membrane contact site"/>
    <property type="evidence" value="ECO:0007669"/>
    <property type="project" value="TreeGrafter"/>
</dbReference>
<dbReference type="GO" id="GO:0032934">
    <property type="term" value="F:sterol binding"/>
    <property type="evidence" value="ECO:0007669"/>
    <property type="project" value="TreeGrafter"/>
</dbReference>
<dbReference type="InterPro" id="IPR011993">
    <property type="entry name" value="PH-like_dom_sf"/>
</dbReference>
<dbReference type="EMBL" id="GHBP01001898">
    <property type="protein sequence ID" value="NDJ92919.1"/>
    <property type="molecule type" value="Transcribed_RNA"/>
</dbReference>
<reference evidence="2" key="1">
    <citation type="submission" date="2018-11" db="EMBL/GenBank/DDBJ databases">
        <title>Henneguya salminicola genome and transcriptome.</title>
        <authorList>
            <person name="Yahalomi D."/>
            <person name="Atkinson S.D."/>
            <person name="Neuhof M."/>
            <person name="Chang E.S."/>
            <person name="Philippe H."/>
            <person name="Cartwright P."/>
            <person name="Bartholomew J.L."/>
            <person name="Huchon D."/>
        </authorList>
    </citation>
    <scope>NUCLEOTIDE SEQUENCE</scope>
    <source>
        <strain evidence="2">Hz1</strain>
        <tissue evidence="2">Whole</tissue>
    </source>
</reference>
<dbReference type="GO" id="GO:0005886">
    <property type="term" value="C:plasma membrane"/>
    <property type="evidence" value="ECO:0007669"/>
    <property type="project" value="TreeGrafter"/>
</dbReference>
<dbReference type="InterPro" id="IPR004182">
    <property type="entry name" value="GRAM"/>
</dbReference>
<dbReference type="Pfam" id="PF02893">
    <property type="entry name" value="GRAM"/>
    <property type="match status" value="1"/>
</dbReference>
<accession>A0A6G3MFZ8</accession>
<protein>
    <submittedName>
        <fullName evidence="2">Putative membrane protein C20F1007 (Trinotate prediction)</fullName>
    </submittedName>
</protein>
<dbReference type="GO" id="GO:0032366">
    <property type="term" value="P:intracellular sterol transport"/>
    <property type="evidence" value="ECO:0007669"/>
    <property type="project" value="TreeGrafter"/>
</dbReference>
<evidence type="ECO:0000313" key="2">
    <source>
        <dbReference type="EMBL" id="NDJ92919.1"/>
    </source>
</evidence>
<dbReference type="GO" id="GO:0120015">
    <property type="term" value="F:sterol transfer activity"/>
    <property type="evidence" value="ECO:0007669"/>
    <property type="project" value="TreeGrafter"/>
</dbReference>
<dbReference type="SMART" id="SM00568">
    <property type="entry name" value="GRAM"/>
    <property type="match status" value="1"/>
</dbReference>
<dbReference type="Gene3D" id="2.30.29.30">
    <property type="entry name" value="Pleckstrin-homology domain (PH domain)/Phosphotyrosine-binding domain (PTB)"/>
    <property type="match status" value="1"/>
</dbReference>
<feature type="domain" description="GRAM" evidence="1">
    <location>
        <begin position="1"/>
        <end position="59"/>
    </location>
</feature>
<dbReference type="InterPro" id="IPR051482">
    <property type="entry name" value="Cholesterol_transport"/>
</dbReference>